<protein>
    <submittedName>
        <fullName evidence="2">Uncharacterized protein</fullName>
    </submittedName>
</protein>
<gene>
    <name evidence="2" type="primary">Acey_s0044.g1007</name>
    <name evidence="2" type="ORF">Y032_0044g1007</name>
</gene>
<organism evidence="2 3">
    <name type="scientific">Ancylostoma ceylanicum</name>
    <dbReference type="NCBI Taxonomy" id="53326"/>
    <lineage>
        <taxon>Eukaryota</taxon>
        <taxon>Metazoa</taxon>
        <taxon>Ecdysozoa</taxon>
        <taxon>Nematoda</taxon>
        <taxon>Chromadorea</taxon>
        <taxon>Rhabditida</taxon>
        <taxon>Rhabditina</taxon>
        <taxon>Rhabditomorpha</taxon>
        <taxon>Strongyloidea</taxon>
        <taxon>Ancylostomatidae</taxon>
        <taxon>Ancylostomatinae</taxon>
        <taxon>Ancylostoma</taxon>
    </lineage>
</organism>
<evidence type="ECO:0000256" key="1">
    <source>
        <dbReference type="SAM" id="MobiDB-lite"/>
    </source>
</evidence>
<name>A0A016UEY0_9BILA</name>
<keyword evidence="3" id="KW-1185">Reference proteome</keyword>
<evidence type="ECO:0000313" key="2">
    <source>
        <dbReference type="EMBL" id="EYC13163.1"/>
    </source>
</evidence>
<proteinExistence type="predicted"/>
<reference evidence="3" key="1">
    <citation type="journal article" date="2015" name="Nat. Genet.">
        <title>The genome and transcriptome of the zoonotic hookworm Ancylostoma ceylanicum identify infection-specific gene families.</title>
        <authorList>
            <person name="Schwarz E.M."/>
            <person name="Hu Y."/>
            <person name="Antoshechkin I."/>
            <person name="Miller M.M."/>
            <person name="Sternberg P.W."/>
            <person name="Aroian R.V."/>
        </authorList>
    </citation>
    <scope>NUCLEOTIDE SEQUENCE</scope>
    <source>
        <strain evidence="3">HY135</strain>
    </source>
</reference>
<comment type="caution">
    <text evidence="2">The sequence shown here is derived from an EMBL/GenBank/DDBJ whole genome shotgun (WGS) entry which is preliminary data.</text>
</comment>
<dbReference type="Proteomes" id="UP000024635">
    <property type="component" value="Unassembled WGS sequence"/>
</dbReference>
<sequence>MPATRKTTSTTRSVKAYSQPVRSNAPEPVHQESDKDQVILSLQSILANKAAEALPLLNHLIQLLRLNPREIIESEKGASSIVIAGIAEAEGEPIERLAHTEAETCKVSSALGVEARPTEIYRMGDYTEGRARLIKCVFGKVLSPSATECSYTTYTQLF</sequence>
<feature type="compositionally biased region" description="Low complexity" evidence="1">
    <location>
        <begin position="1"/>
        <end position="16"/>
    </location>
</feature>
<dbReference type="AlphaFoldDB" id="A0A016UEY0"/>
<dbReference type="EMBL" id="JARK01001380">
    <property type="protein sequence ID" value="EYC13163.1"/>
    <property type="molecule type" value="Genomic_DNA"/>
</dbReference>
<evidence type="ECO:0000313" key="3">
    <source>
        <dbReference type="Proteomes" id="UP000024635"/>
    </source>
</evidence>
<feature type="region of interest" description="Disordered" evidence="1">
    <location>
        <begin position="1"/>
        <end position="33"/>
    </location>
</feature>
<accession>A0A016UEY0</accession>